<feature type="region of interest" description="Disordered" evidence="2">
    <location>
        <begin position="622"/>
        <end position="741"/>
    </location>
</feature>
<evidence type="ECO:0000256" key="1">
    <source>
        <dbReference type="PROSITE-ProRule" id="PRU00176"/>
    </source>
</evidence>
<sequence>MPPKPSVRTWGTRFDTLPSSPPPSSPQNPEAALVEDNTTFNNNLNASNAKKVEKTPHDASVFVGSLPTNIEQSELSRLLAEHLSEHSEVKSIKLVKDSKGGVCAFVQCENAAAASSLIHSLQSSAPKHFLGRVLRYEPARAFRTLLISYRTPVQFIPSGDRKGGDETIQLDPPHAMRLWRPRNSKYLSILYNAEAVDAEHHANTARDPATEPALFLQPVNLDGGTIRLLCARFGPLESFGSLRALDAANDPEGNPTTKRVSYPLPHNGPRLPQMDPGCFEVKWAHRDDCVSALMTLRRVPHLMVTWAHQPPPYGFDQQGRFPSHHASNGPPYPFHVQNLLSPRNELRATSPSAAAPMLRRSASTDNSFSVSSANTDDWKRNTTGVPSQLFYDPASFHGSGPLDESSGVTGWSDTDFPPLGDSKADRRAEQGVWADKKSDTDGEADAEGREEPQASLSVAIAETNNHPEFNTAVHHEHGQELNIPDTPGLAMSPITPKTPGSLFPTTPTSANGDLQSSSFQGYESSKDPYFDDPKDIDPTTLFVGGLEMFGPDAWDEDKVSALFGRFGGLESVKVVKPINARAAFAFVKFDNTESPARAIYEEHNRVHGGRAMRVQLRDCNPPRSGNWRFNGRARGRFPYPHYGSQRRYPENAEQSHERTTSDFHHDEYGATDEMSRLSLADDNGGEERGNSAEPADFAGISGTEDHQRATHGNQTQSCPVSRRASPEPTSAPEAPPQPEYREWYDEPASATMTPPLPALNAAATVPGAPYPMPNGGYYPPPWAQPYPQQMPYGVPYYTGYPGYPMQGPPPPPSQPYSSPGGSDASGPASGPPRPWPAMGMYGAYIPYPAYPTRPPTVDKSSPRSQAPLQPTGFIQNEQGTLIPVYQPEALDQYMASNQATPTTTPPTQPPPPNGAATWQQYPTPPAYAFPNPMPSMSITSRGFPPQAQGMNGAGGWAPVPGQFPPPPAPHPGPPPNAPNHPTTFRGGYQDMGASGLTNPNGRRYSGRRDQHPNNNRNNPQAARPMPGRHPRGGMHHMGYALPGHGEGQMQMRQRQNLPRPPQFNSASMTSDRGQWTAAH</sequence>
<feature type="region of interest" description="Disordered" evidence="2">
    <location>
        <begin position="942"/>
        <end position="1079"/>
    </location>
</feature>
<dbReference type="InterPro" id="IPR035979">
    <property type="entry name" value="RBD_domain_sf"/>
</dbReference>
<feature type="compositionally biased region" description="Polar residues" evidence="2">
    <location>
        <begin position="1050"/>
        <end position="1073"/>
    </location>
</feature>
<dbReference type="SUPFAM" id="SSF54928">
    <property type="entry name" value="RNA-binding domain, RBD"/>
    <property type="match status" value="2"/>
</dbReference>
<comment type="caution">
    <text evidence="4">The sequence shown here is derived from an EMBL/GenBank/DDBJ whole genome shotgun (WGS) entry which is preliminary data.</text>
</comment>
<feature type="region of interest" description="Disordered" evidence="2">
    <location>
        <begin position="803"/>
        <end position="833"/>
    </location>
</feature>
<dbReference type="PROSITE" id="PS50102">
    <property type="entry name" value="RRM"/>
    <property type="match status" value="2"/>
</dbReference>
<feature type="domain" description="RRM" evidence="3">
    <location>
        <begin position="59"/>
        <end position="141"/>
    </location>
</feature>
<reference evidence="4" key="1">
    <citation type="submission" date="2023-03" db="EMBL/GenBank/DDBJ databases">
        <title>Massive genome expansion in bonnet fungi (Mycena s.s.) driven by repeated elements and novel gene families across ecological guilds.</title>
        <authorList>
            <consortium name="Lawrence Berkeley National Laboratory"/>
            <person name="Harder C.B."/>
            <person name="Miyauchi S."/>
            <person name="Viragh M."/>
            <person name="Kuo A."/>
            <person name="Thoen E."/>
            <person name="Andreopoulos B."/>
            <person name="Lu D."/>
            <person name="Skrede I."/>
            <person name="Drula E."/>
            <person name="Henrissat B."/>
            <person name="Morin E."/>
            <person name="Kohler A."/>
            <person name="Barry K."/>
            <person name="LaButti K."/>
            <person name="Morin E."/>
            <person name="Salamov A."/>
            <person name="Lipzen A."/>
            <person name="Mereny Z."/>
            <person name="Hegedus B."/>
            <person name="Baldrian P."/>
            <person name="Stursova M."/>
            <person name="Weitz H."/>
            <person name="Taylor A."/>
            <person name="Grigoriev I.V."/>
            <person name="Nagy L.G."/>
            <person name="Martin F."/>
            <person name="Kauserud H."/>
        </authorList>
    </citation>
    <scope>NUCLEOTIDE SEQUENCE</scope>
    <source>
        <strain evidence="4">9144</strain>
    </source>
</reference>
<dbReference type="PANTHER" id="PTHR23147">
    <property type="entry name" value="SERINE/ARGININE RICH SPLICING FACTOR"/>
    <property type="match status" value="1"/>
</dbReference>
<accession>A0AAD7E2M2</accession>
<feature type="compositionally biased region" description="Basic and acidic residues" evidence="2">
    <location>
        <begin position="647"/>
        <end position="668"/>
    </location>
</feature>
<evidence type="ECO:0000259" key="3">
    <source>
        <dbReference type="PROSITE" id="PS50102"/>
    </source>
</evidence>
<keyword evidence="1" id="KW-0694">RNA-binding</keyword>
<feature type="compositionally biased region" description="Polar residues" evidence="2">
    <location>
        <begin position="361"/>
        <end position="381"/>
    </location>
</feature>
<dbReference type="Gene3D" id="3.30.70.330">
    <property type="match status" value="2"/>
</dbReference>
<feature type="compositionally biased region" description="Polar residues" evidence="2">
    <location>
        <begin position="710"/>
        <end position="719"/>
    </location>
</feature>
<organism evidence="4 5">
    <name type="scientific">Mycena pura</name>
    <dbReference type="NCBI Taxonomy" id="153505"/>
    <lineage>
        <taxon>Eukaryota</taxon>
        <taxon>Fungi</taxon>
        <taxon>Dikarya</taxon>
        <taxon>Basidiomycota</taxon>
        <taxon>Agaricomycotina</taxon>
        <taxon>Agaricomycetes</taxon>
        <taxon>Agaricomycetidae</taxon>
        <taxon>Agaricales</taxon>
        <taxon>Marasmiineae</taxon>
        <taxon>Mycenaceae</taxon>
        <taxon>Mycena</taxon>
    </lineage>
</organism>
<feature type="domain" description="RRM" evidence="3">
    <location>
        <begin position="539"/>
        <end position="619"/>
    </location>
</feature>
<proteinExistence type="predicted"/>
<dbReference type="InterPro" id="IPR012677">
    <property type="entry name" value="Nucleotide-bd_a/b_plait_sf"/>
</dbReference>
<name>A0AAD7E2M2_9AGAR</name>
<keyword evidence="5" id="KW-1185">Reference proteome</keyword>
<dbReference type="SMART" id="SM00360">
    <property type="entry name" value="RRM"/>
    <property type="match status" value="2"/>
</dbReference>
<feature type="compositionally biased region" description="Low complexity" evidence="2">
    <location>
        <begin position="815"/>
        <end position="828"/>
    </location>
</feature>
<feature type="region of interest" description="Disordered" evidence="2">
    <location>
        <begin position="396"/>
        <end position="454"/>
    </location>
</feature>
<evidence type="ECO:0000313" key="4">
    <source>
        <dbReference type="EMBL" id="KAJ7225256.1"/>
    </source>
</evidence>
<dbReference type="GO" id="GO:0003723">
    <property type="term" value="F:RNA binding"/>
    <property type="evidence" value="ECO:0007669"/>
    <property type="project" value="UniProtKB-UniRule"/>
</dbReference>
<feature type="region of interest" description="Disordered" evidence="2">
    <location>
        <begin position="1"/>
        <end position="31"/>
    </location>
</feature>
<protein>
    <recommendedName>
        <fullName evidence="3">RRM domain-containing protein</fullName>
    </recommendedName>
</protein>
<feature type="compositionally biased region" description="Basic and acidic residues" evidence="2">
    <location>
        <begin position="422"/>
        <end position="452"/>
    </location>
</feature>
<feature type="region of interest" description="Disordered" evidence="2">
    <location>
        <begin position="315"/>
        <end position="337"/>
    </location>
</feature>
<dbReference type="AlphaFoldDB" id="A0AAD7E2M2"/>
<feature type="compositionally biased region" description="Low complexity" evidence="2">
    <location>
        <begin position="1012"/>
        <end position="1025"/>
    </location>
</feature>
<feature type="region of interest" description="Disordered" evidence="2">
    <location>
        <begin position="897"/>
        <end position="916"/>
    </location>
</feature>
<gene>
    <name evidence="4" type="ORF">GGX14DRAFT_637859</name>
</gene>
<dbReference type="InterPro" id="IPR050907">
    <property type="entry name" value="SRSF"/>
</dbReference>
<dbReference type="Proteomes" id="UP001219525">
    <property type="component" value="Unassembled WGS sequence"/>
</dbReference>
<evidence type="ECO:0000256" key="2">
    <source>
        <dbReference type="SAM" id="MobiDB-lite"/>
    </source>
</evidence>
<dbReference type="EMBL" id="JARJCW010000004">
    <property type="protein sequence ID" value="KAJ7225256.1"/>
    <property type="molecule type" value="Genomic_DNA"/>
</dbReference>
<evidence type="ECO:0000313" key="5">
    <source>
        <dbReference type="Proteomes" id="UP001219525"/>
    </source>
</evidence>
<feature type="compositionally biased region" description="Pro residues" evidence="2">
    <location>
        <begin position="961"/>
        <end position="978"/>
    </location>
</feature>
<dbReference type="InterPro" id="IPR000504">
    <property type="entry name" value="RRM_dom"/>
</dbReference>
<feature type="region of interest" description="Disordered" evidence="2">
    <location>
        <begin position="350"/>
        <end position="381"/>
    </location>
</feature>
<dbReference type="Pfam" id="PF00076">
    <property type="entry name" value="RRM_1"/>
    <property type="match status" value="1"/>
</dbReference>
<feature type="compositionally biased region" description="Pro residues" evidence="2">
    <location>
        <begin position="903"/>
        <end position="913"/>
    </location>
</feature>